<feature type="domain" description="UspA" evidence="2">
    <location>
        <begin position="2"/>
        <end position="137"/>
    </location>
</feature>
<dbReference type="EMBL" id="CP138335">
    <property type="protein sequence ID" value="XBW07816.1"/>
    <property type="molecule type" value="Genomic_DNA"/>
</dbReference>
<dbReference type="PANTHER" id="PTHR46268:SF15">
    <property type="entry name" value="UNIVERSAL STRESS PROTEIN HP_0031"/>
    <property type="match status" value="1"/>
</dbReference>
<dbReference type="Pfam" id="PF00582">
    <property type="entry name" value="Usp"/>
    <property type="match status" value="2"/>
</dbReference>
<evidence type="ECO:0000259" key="2">
    <source>
        <dbReference type="Pfam" id="PF00582"/>
    </source>
</evidence>
<dbReference type="CDD" id="cd00293">
    <property type="entry name" value="USP-like"/>
    <property type="match status" value="1"/>
</dbReference>
<gene>
    <name evidence="3" type="ORF">SAC06_09250</name>
</gene>
<accession>A0AAU7V840</accession>
<organism evidence="3">
    <name type="scientific">Scrofimicrobium appendicitidis</name>
    <dbReference type="NCBI Taxonomy" id="3079930"/>
    <lineage>
        <taxon>Bacteria</taxon>
        <taxon>Bacillati</taxon>
        <taxon>Actinomycetota</taxon>
        <taxon>Actinomycetes</taxon>
        <taxon>Actinomycetales</taxon>
        <taxon>Actinomycetaceae</taxon>
        <taxon>Scrofimicrobium</taxon>
    </lineage>
</organism>
<dbReference type="KEGG" id="sapp:SAC06_09250"/>
<dbReference type="InterPro" id="IPR006016">
    <property type="entry name" value="UspA"/>
</dbReference>
<dbReference type="RefSeq" id="WP_350258017.1">
    <property type="nucleotide sequence ID" value="NZ_CP138335.1"/>
</dbReference>
<name>A0AAU7V840_9ACTO</name>
<dbReference type="SUPFAM" id="SSF52402">
    <property type="entry name" value="Adenine nucleotide alpha hydrolases-like"/>
    <property type="match status" value="2"/>
</dbReference>
<evidence type="ECO:0000313" key="3">
    <source>
        <dbReference type="EMBL" id="XBW07816.1"/>
    </source>
</evidence>
<comment type="similarity">
    <text evidence="1">Belongs to the universal stress protein A family.</text>
</comment>
<dbReference type="PANTHER" id="PTHR46268">
    <property type="entry name" value="STRESS RESPONSE PROTEIN NHAX"/>
    <property type="match status" value="1"/>
</dbReference>
<evidence type="ECO:0000256" key="1">
    <source>
        <dbReference type="ARBA" id="ARBA00008791"/>
    </source>
</evidence>
<feature type="domain" description="UspA" evidence="2">
    <location>
        <begin position="159"/>
        <end position="280"/>
    </location>
</feature>
<proteinExistence type="inferred from homology"/>
<reference evidence="3" key="1">
    <citation type="submission" date="2023-11" db="EMBL/GenBank/DDBJ databases">
        <title>Scrofimicrobium hongkongense sp. nov., isolated from a patient with peritonitis.</title>
        <authorList>
            <person name="Lao H.Y."/>
            <person name="Wong A.Y.P."/>
            <person name="Ng T.L."/>
            <person name="Wong R.Y.L."/>
            <person name="Yau M.C.Y."/>
            <person name="Lam J.Y.W."/>
            <person name="Siu G.K.H."/>
        </authorList>
    </citation>
    <scope>NUCLEOTIDE SEQUENCE</scope>
    <source>
        <strain evidence="3">R131</strain>
    </source>
</reference>
<dbReference type="AlphaFoldDB" id="A0AAU7V840"/>
<sequence>MRVLAAFSYSLGGRDAFALGYSLAKALNCPLDLVTIVRGGEESVALTTTKTAFDREVAAQIDRWMDEVIGETDGSVVPTKNLRYAMSYPEGLLAAVEEFGSTLLVIGGGRHGAFGQVSLGAVGNTMLHSSPVPVALAPRGFRNHPYTKLGRVSAIVGDTGERGQVVLKAAAEYANASSAGLRLVSISTASRVRRTGEEAEQRGERIAEAAKSVSLNSGAIPLSEVAQGDNIEEAVATIKWKKQEIALMGSGRLAQKGRLFLGSTANRILRVLPVPLVVVPAGWEGEAS</sequence>
<protein>
    <submittedName>
        <fullName evidence="3">Universal stress protein</fullName>
    </submittedName>
</protein>
<dbReference type="Gene3D" id="3.40.50.12370">
    <property type="match status" value="1"/>
</dbReference>